<sequence>MTPIDSETSSSFDNLPWYPWWAKRQIRSQPQRLLLDLSTDRASDRDWDTHFLPLWNKVQEHILVSGLKTIDEIANALVETNLMSMNDNYEAVHSAKDIVFSIVGWQTMLYKPNLVGGTSGEFAIADEMHGHRGDAHVCLNQSPLSSRCDLPSFLLGFGMMLPPRDYCAFGDTDDEKQLYHRTRAIMATDLNAHVLSKVCGLSIQWVDSISCHLELDKISGTLFLFRYPSFCISNLQARATKEWRQMSSIYGCSVGQRGSVPWAQEEDITELLQEILLSYRLLFGQSRRSRSLLRRLRPFDQIPPEEHDRILSLICGRKRFKSPITLTEREEYVLASDFPHLRSRMVRLNAYAKSKKPHSIRQLWRDKRDSTAWFAFWSVLVFGSVSIVLGVIQTVVSIMQYVLALQQGNGSGAGMAGRGQSEG</sequence>
<accession>A0A2U3E5R4</accession>
<keyword evidence="1" id="KW-1133">Transmembrane helix</keyword>
<evidence type="ECO:0000313" key="2">
    <source>
        <dbReference type="EMBL" id="PWI69842.1"/>
    </source>
</evidence>
<gene>
    <name evidence="2" type="ORF">PCL_00754</name>
</gene>
<evidence type="ECO:0000256" key="1">
    <source>
        <dbReference type="SAM" id="Phobius"/>
    </source>
</evidence>
<evidence type="ECO:0000313" key="3">
    <source>
        <dbReference type="Proteomes" id="UP000245956"/>
    </source>
</evidence>
<keyword evidence="1" id="KW-0812">Transmembrane</keyword>
<proteinExistence type="predicted"/>
<dbReference type="AlphaFoldDB" id="A0A2U3E5R4"/>
<reference evidence="2 3" key="1">
    <citation type="journal article" date="2016" name="Front. Microbiol.">
        <title>Genome and transcriptome sequences reveal the specific parasitism of the nematophagous Purpureocillium lilacinum 36-1.</title>
        <authorList>
            <person name="Xie J."/>
            <person name="Li S."/>
            <person name="Mo C."/>
            <person name="Xiao X."/>
            <person name="Peng D."/>
            <person name="Wang G."/>
            <person name="Xiao Y."/>
        </authorList>
    </citation>
    <scope>NUCLEOTIDE SEQUENCE [LARGE SCALE GENOMIC DNA]</scope>
    <source>
        <strain evidence="2 3">36-1</strain>
    </source>
</reference>
<feature type="transmembrane region" description="Helical" evidence="1">
    <location>
        <begin position="372"/>
        <end position="392"/>
    </location>
</feature>
<keyword evidence="1" id="KW-0472">Membrane</keyword>
<dbReference type="EMBL" id="LCWV01000011">
    <property type="protein sequence ID" value="PWI69842.1"/>
    <property type="molecule type" value="Genomic_DNA"/>
</dbReference>
<comment type="caution">
    <text evidence="2">The sequence shown here is derived from an EMBL/GenBank/DDBJ whole genome shotgun (WGS) entry which is preliminary data.</text>
</comment>
<dbReference type="Proteomes" id="UP000245956">
    <property type="component" value="Unassembled WGS sequence"/>
</dbReference>
<name>A0A2U3E5R4_PURLI</name>
<organism evidence="2 3">
    <name type="scientific">Purpureocillium lilacinum</name>
    <name type="common">Paecilomyces lilacinus</name>
    <dbReference type="NCBI Taxonomy" id="33203"/>
    <lineage>
        <taxon>Eukaryota</taxon>
        <taxon>Fungi</taxon>
        <taxon>Dikarya</taxon>
        <taxon>Ascomycota</taxon>
        <taxon>Pezizomycotina</taxon>
        <taxon>Sordariomycetes</taxon>
        <taxon>Hypocreomycetidae</taxon>
        <taxon>Hypocreales</taxon>
        <taxon>Ophiocordycipitaceae</taxon>
        <taxon>Purpureocillium</taxon>
    </lineage>
</organism>
<protein>
    <submittedName>
        <fullName evidence="2">Uncharacterized protein</fullName>
    </submittedName>
</protein>